<dbReference type="AlphaFoldDB" id="A0A7W8ERC3"/>
<accession>A0A7W8ERC3</accession>
<evidence type="ECO:0000313" key="3">
    <source>
        <dbReference type="Proteomes" id="UP000531231"/>
    </source>
</evidence>
<name>A0A7W8ERC3_9HYPH</name>
<dbReference type="CDD" id="cd00093">
    <property type="entry name" value="HTH_XRE"/>
    <property type="match status" value="1"/>
</dbReference>
<organism evidence="2 3">
    <name type="scientific">Pseudochrobactrum saccharolyticum</name>
    <dbReference type="NCBI Taxonomy" id="354352"/>
    <lineage>
        <taxon>Bacteria</taxon>
        <taxon>Pseudomonadati</taxon>
        <taxon>Pseudomonadota</taxon>
        <taxon>Alphaproteobacteria</taxon>
        <taxon>Hyphomicrobiales</taxon>
        <taxon>Brucellaceae</taxon>
        <taxon>Pseudochrobactrum</taxon>
    </lineage>
</organism>
<dbReference type="RefSeq" id="WP_122011540.1">
    <property type="nucleotide sequence ID" value="NZ_JACHIL010000007.1"/>
</dbReference>
<comment type="caution">
    <text evidence="2">The sequence shown here is derived from an EMBL/GenBank/DDBJ whole genome shotgun (WGS) entry which is preliminary data.</text>
</comment>
<proteinExistence type="predicted"/>
<dbReference type="InterPro" id="IPR001387">
    <property type="entry name" value="Cro/C1-type_HTH"/>
</dbReference>
<evidence type="ECO:0000313" key="2">
    <source>
        <dbReference type="EMBL" id="MBB5092806.1"/>
    </source>
</evidence>
<dbReference type="SMART" id="SM00530">
    <property type="entry name" value="HTH_XRE"/>
    <property type="match status" value="1"/>
</dbReference>
<dbReference type="SUPFAM" id="SSF47413">
    <property type="entry name" value="lambda repressor-like DNA-binding domains"/>
    <property type="match status" value="1"/>
</dbReference>
<protein>
    <submittedName>
        <fullName evidence="2">Transcriptional regulator with XRE-family HTH domain</fullName>
    </submittedName>
</protein>
<feature type="domain" description="HTH cro/C1-type" evidence="1">
    <location>
        <begin position="4"/>
        <end position="61"/>
    </location>
</feature>
<keyword evidence="3" id="KW-1185">Reference proteome</keyword>
<dbReference type="Pfam" id="PF01381">
    <property type="entry name" value="HTH_3"/>
    <property type="match status" value="1"/>
</dbReference>
<dbReference type="Proteomes" id="UP000531231">
    <property type="component" value="Unassembled WGS sequence"/>
</dbReference>
<reference evidence="2 3" key="1">
    <citation type="submission" date="2020-08" db="EMBL/GenBank/DDBJ databases">
        <title>Genomic Encyclopedia of Type Strains, Phase IV (KMG-IV): sequencing the most valuable type-strain genomes for metagenomic binning, comparative biology and taxonomic classification.</title>
        <authorList>
            <person name="Goeker M."/>
        </authorList>
    </citation>
    <scope>NUCLEOTIDE SEQUENCE [LARGE SCALE GENOMIC DNA]</scope>
    <source>
        <strain evidence="2 3">DSM 25620</strain>
    </source>
</reference>
<gene>
    <name evidence="2" type="ORF">HNQ68_003369</name>
</gene>
<sequence length="68" mass="7865">MLKLKQYLEKHKITHAAFAEKVGVSQATVNRYVSGDRSPSKRTILRIKEATKGFVKERDWFVQMDRAA</sequence>
<dbReference type="EMBL" id="JACHIL010000007">
    <property type="protein sequence ID" value="MBB5092806.1"/>
    <property type="molecule type" value="Genomic_DNA"/>
</dbReference>
<dbReference type="Gene3D" id="1.10.260.40">
    <property type="entry name" value="lambda repressor-like DNA-binding domains"/>
    <property type="match status" value="1"/>
</dbReference>
<dbReference type="GO" id="GO:0003677">
    <property type="term" value="F:DNA binding"/>
    <property type="evidence" value="ECO:0007669"/>
    <property type="project" value="InterPro"/>
</dbReference>
<dbReference type="PROSITE" id="PS50943">
    <property type="entry name" value="HTH_CROC1"/>
    <property type="match status" value="1"/>
</dbReference>
<dbReference type="InterPro" id="IPR010982">
    <property type="entry name" value="Lambda_DNA-bd_dom_sf"/>
</dbReference>
<evidence type="ECO:0000259" key="1">
    <source>
        <dbReference type="PROSITE" id="PS50943"/>
    </source>
</evidence>